<reference evidence="2 3" key="1">
    <citation type="submission" date="2019-08" db="EMBL/GenBank/DDBJ databases">
        <title>Antarcticibacterium arcticum sp. nov., a bacterium isolated from marine sediment of the Canadian Beaufort Sea.</title>
        <authorList>
            <person name="Lee Y.M."/>
            <person name="Baek K."/>
            <person name="Lee D.-H."/>
            <person name="Shin S.C."/>
            <person name="Jin Y.K."/>
            <person name="Park Y."/>
        </authorList>
    </citation>
    <scope>NUCLEOTIDE SEQUENCE [LARGE SCALE GENOMIC DNA]</scope>
    <source>
        <strain evidence="2 3">PAMC 28998</strain>
    </source>
</reference>
<gene>
    <name evidence="2" type="ORF">FK178_08110</name>
</gene>
<dbReference type="RefSeq" id="WP_146833309.1">
    <property type="nucleotide sequence ID" value="NZ_CP042476.1"/>
</dbReference>
<dbReference type="Gene3D" id="1.20.1280.290">
    <property type="match status" value="1"/>
</dbReference>
<dbReference type="Proteomes" id="UP000321954">
    <property type="component" value="Chromosome"/>
</dbReference>
<dbReference type="OrthoDB" id="677174at2"/>
<name>A0A5B8YKH7_9FLAO</name>
<feature type="transmembrane region" description="Helical" evidence="1">
    <location>
        <begin position="6"/>
        <end position="25"/>
    </location>
</feature>
<keyword evidence="3" id="KW-1185">Reference proteome</keyword>
<organism evidence="2 3">
    <name type="scientific">Antarcticibacterium arcticum</name>
    <dbReference type="NCBI Taxonomy" id="2585771"/>
    <lineage>
        <taxon>Bacteria</taxon>
        <taxon>Pseudomonadati</taxon>
        <taxon>Bacteroidota</taxon>
        <taxon>Flavobacteriia</taxon>
        <taxon>Flavobacteriales</taxon>
        <taxon>Flavobacteriaceae</taxon>
        <taxon>Antarcticibacterium</taxon>
    </lineage>
</organism>
<protein>
    <submittedName>
        <fullName evidence="2">Uroporphyrinogen decarboxylase</fullName>
    </submittedName>
</protein>
<feature type="transmembrane region" description="Helical" evidence="1">
    <location>
        <begin position="55"/>
        <end position="72"/>
    </location>
</feature>
<dbReference type="EMBL" id="CP042476">
    <property type="protein sequence ID" value="QED37688.1"/>
    <property type="molecule type" value="Genomic_DNA"/>
</dbReference>
<dbReference type="KEGG" id="anp:FK178_08110"/>
<accession>A0A5B8YKH7</accession>
<evidence type="ECO:0000256" key="1">
    <source>
        <dbReference type="SAM" id="Phobius"/>
    </source>
</evidence>
<dbReference type="AlphaFoldDB" id="A0A5B8YKH7"/>
<keyword evidence="1" id="KW-0472">Membrane</keyword>
<evidence type="ECO:0000313" key="2">
    <source>
        <dbReference type="EMBL" id="QED37688.1"/>
    </source>
</evidence>
<evidence type="ECO:0000313" key="3">
    <source>
        <dbReference type="Proteomes" id="UP000321954"/>
    </source>
</evidence>
<proteinExistence type="predicted"/>
<sequence length="85" mass="9595">MEILGISYIEWIGYAASLFVLLSFLMRNITTLRYVNSIGCLFFVAYGILLDSWPIIITNVAIVCVNVYYLFINKKTPVPADAVKP</sequence>
<feature type="transmembrane region" description="Helical" evidence="1">
    <location>
        <begin position="32"/>
        <end position="49"/>
    </location>
</feature>
<keyword evidence="1" id="KW-0812">Transmembrane</keyword>
<keyword evidence="1" id="KW-1133">Transmembrane helix</keyword>